<dbReference type="PANTHER" id="PTHR35561:SF1">
    <property type="entry name" value="RNA 2',3'-CYCLIC PHOSPHODIESTERASE"/>
    <property type="match status" value="1"/>
</dbReference>
<dbReference type="RefSeq" id="WP_309792355.1">
    <property type="nucleotide sequence ID" value="NZ_JAVDPW010000002.1"/>
</dbReference>
<reference evidence="3 4" key="1">
    <citation type="submission" date="2023-07" db="EMBL/GenBank/DDBJ databases">
        <title>Sorghum-associated microbial communities from plants grown in Nebraska, USA.</title>
        <authorList>
            <person name="Schachtman D."/>
        </authorList>
    </citation>
    <scope>NUCLEOTIDE SEQUENCE [LARGE SCALE GENOMIC DNA]</scope>
    <source>
        <strain evidence="3 4">584</strain>
    </source>
</reference>
<organism evidence="3 4">
    <name type="scientific">Inquilinus ginsengisoli</name>
    <dbReference type="NCBI Taxonomy" id="363840"/>
    <lineage>
        <taxon>Bacteria</taxon>
        <taxon>Pseudomonadati</taxon>
        <taxon>Pseudomonadota</taxon>
        <taxon>Alphaproteobacteria</taxon>
        <taxon>Rhodospirillales</taxon>
        <taxon>Rhodospirillaceae</taxon>
        <taxon>Inquilinus</taxon>
    </lineage>
</organism>
<dbReference type="EMBL" id="JAVDPW010000002">
    <property type="protein sequence ID" value="MDR6288364.1"/>
    <property type="molecule type" value="Genomic_DNA"/>
</dbReference>
<dbReference type="SUPFAM" id="SSF55144">
    <property type="entry name" value="LigT-like"/>
    <property type="match status" value="1"/>
</dbReference>
<evidence type="ECO:0000256" key="1">
    <source>
        <dbReference type="ARBA" id="ARBA00022801"/>
    </source>
</evidence>
<keyword evidence="3" id="KW-0436">Ligase</keyword>
<keyword evidence="1" id="KW-0378">Hydrolase</keyword>
<dbReference type="EC" id="6.5.1.-" evidence="3"/>
<dbReference type="InterPro" id="IPR009097">
    <property type="entry name" value="Cyclic_Pdiesterase"/>
</dbReference>
<evidence type="ECO:0000313" key="4">
    <source>
        <dbReference type="Proteomes" id="UP001262410"/>
    </source>
</evidence>
<proteinExistence type="predicted"/>
<dbReference type="Gene3D" id="3.90.1140.10">
    <property type="entry name" value="Cyclic phosphodiesterase"/>
    <property type="match status" value="1"/>
</dbReference>
<dbReference type="GO" id="GO:0016874">
    <property type="term" value="F:ligase activity"/>
    <property type="evidence" value="ECO:0007669"/>
    <property type="project" value="UniProtKB-KW"/>
</dbReference>
<feature type="region of interest" description="Disordered" evidence="2">
    <location>
        <begin position="1"/>
        <end position="42"/>
    </location>
</feature>
<feature type="compositionally biased region" description="Pro residues" evidence="2">
    <location>
        <begin position="26"/>
        <end position="36"/>
    </location>
</feature>
<dbReference type="Proteomes" id="UP001262410">
    <property type="component" value="Unassembled WGS sequence"/>
</dbReference>
<comment type="caution">
    <text evidence="3">The sequence shown here is derived from an EMBL/GenBank/DDBJ whole genome shotgun (WGS) entry which is preliminary data.</text>
</comment>
<dbReference type="Pfam" id="PF13563">
    <property type="entry name" value="2_5_RNA_ligase2"/>
    <property type="match status" value="1"/>
</dbReference>
<protein>
    <submittedName>
        <fullName evidence="3">2'-5' RNA ligase</fullName>
        <ecNumber evidence="3">6.5.1.-</ecNumber>
    </submittedName>
</protein>
<sequence>MAAKRRSGAKHSDPRQLWLDLGDSLLPPPPPSPSPSETPKSKDKVFFAISPGAAAATPVSELIDDLRHRYGLAGSPRPAEVLHISLLGLGGYQSLPSHILDAALRGASLVDVPQFNVLFTRAIDFDVGSGQHALVLRCDCGTAELEALQEAIVAAMNAVGLPIPLPSWFTPHMTLLYGSERFPEIVLDKPITLRVCDFTLVHSLYGRSIHQFLGRWPLRG</sequence>
<name>A0ABU1JLE3_9PROT</name>
<evidence type="ECO:0000256" key="2">
    <source>
        <dbReference type="SAM" id="MobiDB-lite"/>
    </source>
</evidence>
<evidence type="ECO:0000313" key="3">
    <source>
        <dbReference type="EMBL" id="MDR6288364.1"/>
    </source>
</evidence>
<accession>A0ABU1JLE3</accession>
<dbReference type="PANTHER" id="PTHR35561">
    <property type="entry name" value="RNA 2',3'-CYCLIC PHOSPHODIESTERASE"/>
    <property type="match status" value="1"/>
</dbReference>
<gene>
    <name evidence="3" type="ORF">E9232_000871</name>
</gene>
<keyword evidence="4" id="KW-1185">Reference proteome</keyword>
<dbReference type="InterPro" id="IPR004175">
    <property type="entry name" value="RNA_CPDase"/>
</dbReference>